<dbReference type="EMBL" id="CZVI01000035">
    <property type="protein sequence ID" value="CUS93452.1"/>
    <property type="molecule type" value="Genomic_DNA"/>
</dbReference>
<dbReference type="Proteomes" id="UP000182200">
    <property type="component" value="Unassembled WGS sequence"/>
</dbReference>
<dbReference type="AlphaFoldDB" id="A0A0N7MWB5"/>
<accession>A0A0P1MFD3</accession>
<accession>A0A0P1MV26</accession>
<dbReference type="PANTHER" id="PTHR30087">
    <property type="entry name" value="INNER MEMBRANE PROTEIN"/>
    <property type="match status" value="1"/>
</dbReference>
<reference evidence="3 4" key="1">
    <citation type="submission" date="2015-11" db="EMBL/GenBank/DDBJ databases">
        <authorList>
            <person name="Zhang Y."/>
            <person name="Guo Z."/>
        </authorList>
    </citation>
    <scope>NUCLEOTIDE SEQUENCE [LARGE SCALE GENOMIC DNA]</scope>
    <source>
        <strain evidence="3">JGI-4</strain>
    </source>
</reference>
<protein>
    <submittedName>
        <fullName evidence="3">Uncharacterized conserved protein YbbK, DUF523 family</fullName>
    </submittedName>
</protein>
<organism evidence="3 4">
    <name type="scientific">Candidatus Kryptonium thompsonii</name>
    <dbReference type="NCBI Taxonomy" id="1633631"/>
    <lineage>
        <taxon>Bacteria</taxon>
        <taxon>Pseudomonadati</taxon>
        <taxon>Candidatus Kryptoniota</taxon>
        <taxon>Candidatus Kryptonium</taxon>
    </lineage>
</organism>
<dbReference type="Pfam" id="PF08349">
    <property type="entry name" value="DUF1722"/>
    <property type="match status" value="1"/>
</dbReference>
<evidence type="ECO:0000313" key="2">
    <source>
        <dbReference type="EMBL" id="CUS93452.1"/>
    </source>
</evidence>
<evidence type="ECO:0000259" key="1">
    <source>
        <dbReference type="Pfam" id="PF08349"/>
    </source>
</evidence>
<accession>A0A0N7MWB5</accession>
<accession>A0A0P1MDN7</accession>
<dbReference type="InterPro" id="IPR007553">
    <property type="entry name" value="2-thiour_desulf"/>
</dbReference>
<proteinExistence type="predicted"/>
<accession>A0A0P1MEV0</accession>
<accession>A0A0P1LA92</accession>
<gene>
    <name evidence="3" type="ORF">JGI4_00129</name>
    <name evidence="2" type="ORF">JGI8_01819</name>
</gene>
<dbReference type="Pfam" id="PF04463">
    <property type="entry name" value="2-thiour_desulf"/>
    <property type="match status" value="1"/>
</dbReference>
<accession>A0A0S4MRA4</accession>
<dbReference type="RefSeq" id="WP_047133123.1">
    <property type="nucleotide sequence ID" value="NZ_CZVI01000035.1"/>
</dbReference>
<dbReference type="PANTHER" id="PTHR30087:SF0">
    <property type="entry name" value="INNER MEMBRANE PROTEIN"/>
    <property type="match status" value="1"/>
</dbReference>
<dbReference type="STRING" id="1633631.GCA_001442925_00129"/>
<dbReference type="InterPro" id="IPR013560">
    <property type="entry name" value="DUF1722"/>
</dbReference>
<dbReference type="OrthoDB" id="9797779at2"/>
<evidence type="ECO:0000313" key="4">
    <source>
        <dbReference type="Proteomes" id="UP000182011"/>
    </source>
</evidence>
<evidence type="ECO:0000313" key="5">
    <source>
        <dbReference type="Proteomes" id="UP000182200"/>
    </source>
</evidence>
<keyword evidence="5" id="KW-1185">Reference proteome</keyword>
<feature type="domain" description="DUF1722" evidence="1">
    <location>
        <begin position="182"/>
        <end position="298"/>
    </location>
</feature>
<evidence type="ECO:0000313" key="3">
    <source>
        <dbReference type="EMBL" id="CUU00899.1"/>
    </source>
</evidence>
<dbReference type="Proteomes" id="UP000182011">
    <property type="component" value="Unassembled WGS sequence"/>
</dbReference>
<dbReference type="EMBL" id="FAOP01000001">
    <property type="protein sequence ID" value="CUU00899.1"/>
    <property type="molecule type" value="Genomic_DNA"/>
</dbReference>
<sequence>MKPTVVISACLDGFAYRYDGATVNDEIINRLKSLFNLIHVCPEFEIGLGVPRKTIKLHKIGNQVRAIQDETGVDLTSELEGFAHSFLEKLSEVHGFILKAKSPSCGVGSTKVYKDGNLYGKTYGVFARYVKENLPYIPLIDEGKLRDKELMWEFLAKVFTLFRFESAKSDINSLSNFHSRHKYLFMGISQKHLKELDKIIAEHKPGKFDEAVKKYEMTFKDLMRHGFKKTNLVNSIVHIFGHISENLTRKEKSYFLDLVDKFRAGKVDFVNLVEVLRVYATRFENDYLLHQYFLAPFPEI</sequence>
<name>A0A0N7MWB5_9BACT</name>
<reference evidence="2 5" key="2">
    <citation type="submission" date="2015-11" db="EMBL/GenBank/DDBJ databases">
        <authorList>
            <person name="Varghese N."/>
        </authorList>
    </citation>
    <scope>NUCLEOTIDE SEQUENCE [LARGE SCALE GENOMIC DNA]</scope>
    <source>
        <strain evidence="2 5">JGI-8</strain>
    </source>
</reference>